<proteinExistence type="predicted"/>
<gene>
    <name evidence="3" type="ORF">SAMN04488056_102509</name>
</gene>
<reference evidence="3 4" key="1">
    <citation type="submission" date="2016-10" db="EMBL/GenBank/DDBJ databases">
        <authorList>
            <person name="de Groot N.N."/>
        </authorList>
    </citation>
    <scope>NUCLEOTIDE SEQUENCE [LARGE SCALE GENOMIC DNA]</scope>
    <source>
        <strain evidence="3 4">CGMCC 1.9157</strain>
    </source>
</reference>
<name>A0A1I5D890_9HYPH</name>
<dbReference type="RefSeq" id="WP_090070011.1">
    <property type="nucleotide sequence ID" value="NZ_FOVR01000002.1"/>
</dbReference>
<keyword evidence="4" id="KW-1185">Reference proteome</keyword>
<feature type="compositionally biased region" description="Pro residues" evidence="1">
    <location>
        <begin position="55"/>
        <end position="64"/>
    </location>
</feature>
<feature type="region of interest" description="Disordered" evidence="1">
    <location>
        <begin position="78"/>
        <end position="100"/>
    </location>
</feature>
<dbReference type="Pfam" id="PF06059">
    <property type="entry name" value="DUF930"/>
    <property type="match status" value="1"/>
</dbReference>
<evidence type="ECO:0000313" key="4">
    <source>
        <dbReference type="Proteomes" id="UP000199236"/>
    </source>
</evidence>
<evidence type="ECO:0008006" key="5">
    <source>
        <dbReference type="Google" id="ProtNLM"/>
    </source>
</evidence>
<accession>A0A1I5D890</accession>
<sequence length="226" mass="25085">MRPCEPNRPENPGYGGVVASLLLHGLFLFALMTIAPKLLPSLPPEDPIAVEIIASPPPPPPPPTVAQNAPAEPIATSEPIEEIPPEPEASPEAKAPDDGMIRSSQIYSGKVLARTGNEEALHDYRNLTGDEQREQLCSLEALEQIAAWSDAYKPERMVTYTFEEVRYEGNHMIADGAVFWSHDNWHRVKFDCELSDDQSTVLNLAFAVGTIVPKSDWEDYYLTQYK</sequence>
<feature type="transmembrane region" description="Helical" evidence="2">
    <location>
        <begin position="12"/>
        <end position="34"/>
    </location>
</feature>
<dbReference type="OrthoDB" id="9804158at2"/>
<feature type="region of interest" description="Disordered" evidence="1">
    <location>
        <begin position="50"/>
        <end position="69"/>
    </location>
</feature>
<organism evidence="3 4">
    <name type="scientific">Cohaesibacter marisflavi</name>
    <dbReference type="NCBI Taxonomy" id="655353"/>
    <lineage>
        <taxon>Bacteria</taxon>
        <taxon>Pseudomonadati</taxon>
        <taxon>Pseudomonadota</taxon>
        <taxon>Alphaproteobacteria</taxon>
        <taxon>Hyphomicrobiales</taxon>
        <taxon>Cohaesibacteraceae</taxon>
    </lineage>
</organism>
<dbReference type="AlphaFoldDB" id="A0A1I5D890"/>
<protein>
    <recommendedName>
        <fullName evidence="5">DUF930 domain-containing protein</fullName>
    </recommendedName>
</protein>
<dbReference type="Proteomes" id="UP000199236">
    <property type="component" value="Unassembled WGS sequence"/>
</dbReference>
<dbReference type="InterPro" id="IPR009273">
    <property type="entry name" value="DUF930"/>
</dbReference>
<keyword evidence="2" id="KW-0472">Membrane</keyword>
<evidence type="ECO:0000313" key="3">
    <source>
        <dbReference type="EMBL" id="SFN95326.1"/>
    </source>
</evidence>
<evidence type="ECO:0000256" key="1">
    <source>
        <dbReference type="SAM" id="MobiDB-lite"/>
    </source>
</evidence>
<evidence type="ECO:0000256" key="2">
    <source>
        <dbReference type="SAM" id="Phobius"/>
    </source>
</evidence>
<keyword evidence="2" id="KW-0812">Transmembrane</keyword>
<dbReference type="EMBL" id="FOVR01000002">
    <property type="protein sequence ID" value="SFN95326.1"/>
    <property type="molecule type" value="Genomic_DNA"/>
</dbReference>
<keyword evidence="2" id="KW-1133">Transmembrane helix</keyword>